<evidence type="ECO:0000256" key="4">
    <source>
        <dbReference type="ARBA" id="ARBA00022640"/>
    </source>
</evidence>
<dbReference type="AlphaFoldDB" id="A4QPN9"/>
<evidence type="ECO:0000256" key="6">
    <source>
        <dbReference type="PIRSR" id="PIRSR601344-1"/>
    </source>
</evidence>
<evidence type="ECO:0000256" key="7">
    <source>
        <dbReference type="RuleBase" id="RU363080"/>
    </source>
</evidence>
<keyword evidence="7" id="KW-0603">Photosystem I</keyword>
<feature type="binding site" evidence="6">
    <location>
        <position position="89"/>
    </location>
    <ligand>
        <name>chlorophyll a</name>
        <dbReference type="ChEBI" id="CHEBI:58416"/>
        <label>1</label>
    </ligand>
</feature>
<keyword evidence="3 7" id="KW-0602">Photosynthesis</keyword>
<evidence type="ECO:0000256" key="2">
    <source>
        <dbReference type="ARBA" id="ARBA00022528"/>
    </source>
</evidence>
<comment type="subcellular location">
    <subcellularLocation>
        <location evidence="7">Plastid</location>
        <location evidence="7">Chloroplast thylakoid membrane</location>
    </subcellularLocation>
</comment>
<comment type="function">
    <text evidence="7">The light-harvesting complex (LHC) functions as a light receptor, it captures and delivers excitation energy to photosystems with which it is closely associated.</text>
</comment>
<keyword evidence="1 6" id="KW-0148">Chlorophyll</keyword>
<keyword evidence="4 7" id="KW-0934">Plastid</keyword>
<dbReference type="GO" id="GO:0009535">
    <property type="term" value="C:chloroplast thylakoid membrane"/>
    <property type="evidence" value="ECO:0007669"/>
    <property type="project" value="UniProtKB-SubCell"/>
</dbReference>
<feature type="binding site" evidence="6">
    <location>
        <position position="199"/>
    </location>
    <ligand>
        <name>chlorophyll a</name>
        <dbReference type="ChEBI" id="CHEBI:58416"/>
        <label>1</label>
    </ligand>
</feature>
<feature type="binding site" evidence="6">
    <location>
        <position position="203"/>
    </location>
    <ligand>
        <name>chlorophyll a</name>
        <dbReference type="ChEBI" id="CHEBI:58416"/>
        <label>1</label>
    </ligand>
</feature>
<dbReference type="EMBL" id="BK006039">
    <property type="protein sequence ID" value="DAA05942.1"/>
    <property type="molecule type" value="mRNA"/>
</dbReference>
<feature type="binding site" description="axial binding residue" evidence="6">
    <location>
        <position position="217"/>
    </location>
    <ligand>
        <name>chlorophyll a</name>
        <dbReference type="ChEBI" id="CHEBI:58416"/>
        <label>3</label>
    </ligand>
    <ligandPart>
        <name>Mg</name>
        <dbReference type="ChEBI" id="CHEBI:25107"/>
    </ligandPart>
</feature>
<dbReference type="SUPFAM" id="SSF103511">
    <property type="entry name" value="Chlorophyll a-b binding protein"/>
    <property type="match status" value="1"/>
</dbReference>
<dbReference type="GO" id="GO:0016168">
    <property type="term" value="F:chlorophyll binding"/>
    <property type="evidence" value="ECO:0007669"/>
    <property type="project" value="UniProtKB-KW"/>
</dbReference>
<dbReference type="GO" id="GO:0009523">
    <property type="term" value="C:photosystem II"/>
    <property type="evidence" value="ECO:0007669"/>
    <property type="project" value="UniProtKB-KW"/>
</dbReference>
<dbReference type="PANTHER" id="PTHR21649">
    <property type="entry name" value="CHLOROPHYLL A/B BINDING PROTEIN"/>
    <property type="match status" value="1"/>
</dbReference>
<dbReference type="GO" id="GO:0009765">
    <property type="term" value="P:photosynthesis, light harvesting"/>
    <property type="evidence" value="ECO:0007669"/>
    <property type="project" value="InterPro"/>
</dbReference>
<organism evidence="8">
    <name type="scientific">Micromonas pusilla</name>
    <name type="common">Picoplanktonic green alga</name>
    <name type="synonym">Chromulina pusilla</name>
    <dbReference type="NCBI Taxonomy" id="38833"/>
    <lineage>
        <taxon>Eukaryota</taxon>
        <taxon>Viridiplantae</taxon>
        <taxon>Chlorophyta</taxon>
        <taxon>Mamiellophyceae</taxon>
        <taxon>Mamiellales</taxon>
        <taxon>Mamiellaceae</taxon>
        <taxon>Micromonas</taxon>
    </lineage>
</organism>
<sequence length="250" mass="27209">MATIIAQQLSAGLTQRSRTVRPRSVASKARASVRVGAVAAARPNFFPGTTPPKHLDGTMPGDYGFDPLGLGEDKVALEWYKQAELQHARWAMLGVTGMAAPELIQNPFVEGAMPNWAEAPLWDGYMASPNTLFVVQMFMMNWAEVRRWQDMKNPGTMNEDPLTGANKGDTNTDVGYPKGLFDPMGMAKDPEKVKVLKVKEIANGRLAMVAVMGCIIQNEATGVGPIANLKAHLADPAHNTIFTNFVPIQF</sequence>
<reference evidence="8" key="1">
    <citation type="journal article" date="2007" name="Plant Physiol.">
        <title>Tracing the evolution of the light-harvesting antennae in chlorophyll a/b-containing organisms.</title>
        <authorList>
            <person name="Koziol A.G."/>
            <person name="Borza T."/>
            <person name="Ishida K."/>
            <person name="Keeling P."/>
            <person name="Lee R.W."/>
            <person name="Durnford D.G."/>
        </authorList>
    </citation>
    <scope>NUCLEOTIDE SEQUENCE</scope>
    <source>
        <strain evidence="8">CCMP490</strain>
    </source>
</reference>
<keyword evidence="7" id="KW-0604">Photosystem II</keyword>
<dbReference type="Gene3D" id="1.10.3460.10">
    <property type="entry name" value="Chlorophyll a/b binding protein domain"/>
    <property type="match status" value="1"/>
</dbReference>
<keyword evidence="7" id="KW-0793">Thylakoid</keyword>
<dbReference type="InterPro" id="IPR022796">
    <property type="entry name" value="Chloroa_b-bind"/>
</dbReference>
<feature type="binding site" evidence="6">
    <location>
        <position position="205"/>
    </location>
    <ligand>
        <name>chlorophyll a</name>
        <dbReference type="ChEBI" id="CHEBI:58416"/>
        <label>1</label>
    </ligand>
</feature>
<feature type="binding site" evidence="6">
    <location>
        <position position="87"/>
    </location>
    <ligand>
        <name>chlorophyll a</name>
        <dbReference type="ChEBI" id="CHEBI:58416"/>
        <label>1</label>
    </ligand>
</feature>
<accession>A4QPN9</accession>
<comment type="similarity">
    <text evidence="7">Belongs to the light-harvesting chlorophyll a/b-binding (LHC) protein family.</text>
</comment>
<evidence type="ECO:0000256" key="5">
    <source>
        <dbReference type="ARBA" id="ARBA00022991"/>
    </source>
</evidence>
<proteinExistence type="evidence at transcript level"/>
<evidence type="ECO:0000256" key="3">
    <source>
        <dbReference type="ARBA" id="ARBA00022531"/>
    </source>
</evidence>
<feature type="binding site" evidence="6">
    <location>
        <position position="84"/>
    </location>
    <ligand>
        <name>chlorophyll a</name>
        <dbReference type="ChEBI" id="CHEBI:58416"/>
        <label>1</label>
    </ligand>
</feature>
<dbReference type="InterPro" id="IPR001344">
    <property type="entry name" value="Chloro_AB-bd_pln"/>
</dbReference>
<feature type="binding site" evidence="6">
    <location>
        <position position="200"/>
    </location>
    <ligand>
        <name>chlorophyll a</name>
        <dbReference type="ChEBI" id="CHEBI:58416"/>
        <label>1</label>
    </ligand>
</feature>
<protein>
    <recommendedName>
        <fullName evidence="7">Chlorophyll a-b binding protein, chloroplastic</fullName>
    </recommendedName>
</protein>
<dbReference type="Pfam" id="PF00504">
    <property type="entry name" value="Chloroa_b-bind"/>
    <property type="match status" value="1"/>
</dbReference>
<feature type="binding site" evidence="6">
    <location>
        <position position="232"/>
    </location>
    <ligand>
        <name>chlorophyll a</name>
        <dbReference type="ChEBI" id="CHEBI:58416"/>
        <label>1</label>
    </ligand>
</feature>
<keyword evidence="5 7" id="KW-0157">Chromophore</keyword>
<dbReference type="GO" id="GO:0009522">
    <property type="term" value="C:photosystem I"/>
    <property type="evidence" value="ECO:0007669"/>
    <property type="project" value="UniProtKB-KW"/>
</dbReference>
<name>A4QPN9_MICPS</name>
<keyword evidence="2 7" id="KW-0150">Chloroplast</keyword>
<evidence type="ECO:0000313" key="8">
    <source>
        <dbReference type="EMBL" id="DAA05942.1"/>
    </source>
</evidence>
<evidence type="ECO:0000256" key="1">
    <source>
        <dbReference type="ARBA" id="ARBA00022494"/>
    </source>
</evidence>